<protein>
    <recommendedName>
        <fullName evidence="4">Cleavage stimulation factor subunit 2 hinge domain-containing protein</fullName>
    </recommendedName>
</protein>
<name>A0A8H5C0J9_9AGAR</name>
<dbReference type="Proteomes" id="UP000541558">
    <property type="component" value="Unassembled WGS sequence"/>
</dbReference>
<dbReference type="OrthoDB" id="272703at2759"/>
<evidence type="ECO:0000313" key="3">
    <source>
        <dbReference type="Proteomes" id="UP000541558"/>
    </source>
</evidence>
<evidence type="ECO:0000313" key="2">
    <source>
        <dbReference type="EMBL" id="KAF5332634.1"/>
    </source>
</evidence>
<evidence type="ECO:0000256" key="1">
    <source>
        <dbReference type="SAM" id="MobiDB-lite"/>
    </source>
</evidence>
<feature type="region of interest" description="Disordered" evidence="1">
    <location>
        <begin position="117"/>
        <end position="198"/>
    </location>
</feature>
<organism evidence="2 3">
    <name type="scientific">Ephemerocybe angulata</name>
    <dbReference type="NCBI Taxonomy" id="980116"/>
    <lineage>
        <taxon>Eukaryota</taxon>
        <taxon>Fungi</taxon>
        <taxon>Dikarya</taxon>
        <taxon>Basidiomycota</taxon>
        <taxon>Agaricomycotina</taxon>
        <taxon>Agaricomycetes</taxon>
        <taxon>Agaricomycetidae</taxon>
        <taxon>Agaricales</taxon>
        <taxon>Agaricineae</taxon>
        <taxon>Psathyrellaceae</taxon>
        <taxon>Ephemerocybe</taxon>
    </lineage>
</organism>
<dbReference type="PANTHER" id="PTHR45735">
    <property type="entry name" value="CLEAVAGE STIMULATION FACTOR SUBUNIT 2"/>
    <property type="match status" value="1"/>
</dbReference>
<reference evidence="2 3" key="1">
    <citation type="journal article" date="2020" name="ISME J.">
        <title>Uncovering the hidden diversity of litter-decomposition mechanisms in mushroom-forming fungi.</title>
        <authorList>
            <person name="Floudas D."/>
            <person name="Bentzer J."/>
            <person name="Ahren D."/>
            <person name="Johansson T."/>
            <person name="Persson P."/>
            <person name="Tunlid A."/>
        </authorList>
    </citation>
    <scope>NUCLEOTIDE SEQUENCE [LARGE SCALE GENOMIC DNA]</scope>
    <source>
        <strain evidence="2 3">CBS 175.51</strain>
    </source>
</reference>
<feature type="compositionally biased region" description="Pro residues" evidence="1">
    <location>
        <begin position="164"/>
        <end position="198"/>
    </location>
</feature>
<feature type="compositionally biased region" description="Pro residues" evidence="1">
    <location>
        <begin position="130"/>
        <end position="145"/>
    </location>
</feature>
<keyword evidence="3" id="KW-1185">Reference proteome</keyword>
<sequence length="253" mass="26469">MSANPNLASGQLLELLLTLKKTTPSAAKGILNAQPAIAYALITLMVSMNAINIEVFQKTLSEYQANAALKPGPSQPLAAPAPSAMYTPPPMPPYAVPSNSHLASSSTPIPAIPPHMQANPYSNPYRTATPPHPTPTPPMAAPPPHQAGYPGYPMNNGYTSSQYPPGPPPAQYNYPGYPPGPPHAMSAPPPSHHATPVPPPNLAATLAAIPDDQKALVLRVVSMTPEQVHALPPQERATYIQIRSTLGVPTPGA</sequence>
<dbReference type="GO" id="GO:0005847">
    <property type="term" value="C:mRNA cleavage and polyadenylation specificity factor complex"/>
    <property type="evidence" value="ECO:0007669"/>
    <property type="project" value="TreeGrafter"/>
</dbReference>
<proteinExistence type="predicted"/>
<evidence type="ECO:0008006" key="4">
    <source>
        <dbReference type="Google" id="ProtNLM"/>
    </source>
</evidence>
<dbReference type="PANTHER" id="PTHR45735:SF2">
    <property type="entry name" value="CLEAVAGE STIMULATION FACTOR SUBUNIT 2"/>
    <property type="match status" value="1"/>
</dbReference>
<dbReference type="InterPro" id="IPR038192">
    <property type="entry name" value="CSTF_C_sf"/>
</dbReference>
<gene>
    <name evidence="2" type="ORF">D9611_005386</name>
</gene>
<dbReference type="Gene3D" id="1.10.20.70">
    <property type="entry name" value="Transcription termination and cleavage factor, C-terminal domain"/>
    <property type="match status" value="1"/>
</dbReference>
<dbReference type="AlphaFoldDB" id="A0A8H5C0J9"/>
<comment type="caution">
    <text evidence="2">The sequence shown here is derived from an EMBL/GenBank/DDBJ whole genome shotgun (WGS) entry which is preliminary data.</text>
</comment>
<accession>A0A8H5C0J9</accession>
<dbReference type="EMBL" id="JAACJK010000110">
    <property type="protein sequence ID" value="KAF5332634.1"/>
    <property type="molecule type" value="Genomic_DNA"/>
</dbReference>
<dbReference type="GO" id="GO:0003729">
    <property type="term" value="F:mRNA binding"/>
    <property type="evidence" value="ECO:0007669"/>
    <property type="project" value="TreeGrafter"/>
</dbReference>